<evidence type="ECO:0008006" key="4">
    <source>
        <dbReference type="Google" id="ProtNLM"/>
    </source>
</evidence>
<gene>
    <name evidence="2" type="ORF">DRW07_15645</name>
</gene>
<keyword evidence="1" id="KW-0472">Membrane</keyword>
<dbReference type="Proteomes" id="UP000275281">
    <property type="component" value="Unassembled WGS sequence"/>
</dbReference>
<name>A0A3N5XWR9_9ALTE</name>
<dbReference type="PANTHER" id="PTHR40278:SF1">
    <property type="entry name" value="DNA UTILIZATION PROTEIN HOFN"/>
    <property type="match status" value="1"/>
</dbReference>
<evidence type="ECO:0000313" key="2">
    <source>
        <dbReference type="EMBL" id="RPJ65337.1"/>
    </source>
</evidence>
<dbReference type="InterPro" id="IPR007813">
    <property type="entry name" value="PilN"/>
</dbReference>
<accession>A0A3N5XWR9</accession>
<organism evidence="2 3">
    <name type="scientific">Alteromonas sediminis</name>
    <dbReference type="NCBI Taxonomy" id="2259342"/>
    <lineage>
        <taxon>Bacteria</taxon>
        <taxon>Pseudomonadati</taxon>
        <taxon>Pseudomonadota</taxon>
        <taxon>Gammaproteobacteria</taxon>
        <taxon>Alteromonadales</taxon>
        <taxon>Alteromonadaceae</taxon>
        <taxon>Alteromonas/Salinimonas group</taxon>
        <taxon>Alteromonas</taxon>
    </lineage>
</organism>
<reference evidence="2 3" key="1">
    <citation type="submission" date="2018-11" db="EMBL/GenBank/DDBJ databases">
        <authorList>
            <person name="Ye M.-Q."/>
            <person name="Du Z.-J."/>
        </authorList>
    </citation>
    <scope>NUCLEOTIDE SEQUENCE [LARGE SCALE GENOMIC DNA]</scope>
    <source>
        <strain evidence="2 3">U0105</strain>
    </source>
</reference>
<evidence type="ECO:0000313" key="3">
    <source>
        <dbReference type="Proteomes" id="UP000275281"/>
    </source>
</evidence>
<dbReference type="RefSeq" id="WP_124028884.1">
    <property type="nucleotide sequence ID" value="NZ_JBHRSN010000014.1"/>
</dbReference>
<dbReference type="InterPro" id="IPR052534">
    <property type="entry name" value="Extracell_DNA_Util/SecSys_Comp"/>
</dbReference>
<comment type="caution">
    <text evidence="2">The sequence shown here is derived from an EMBL/GenBank/DDBJ whole genome shotgun (WGS) entry which is preliminary data.</text>
</comment>
<dbReference type="PANTHER" id="PTHR40278">
    <property type="entry name" value="DNA UTILIZATION PROTEIN HOFN"/>
    <property type="match status" value="1"/>
</dbReference>
<protein>
    <recommendedName>
        <fullName evidence="4">Agglutinin biogenesis protein MshI</fullName>
    </recommendedName>
</protein>
<keyword evidence="3" id="KW-1185">Reference proteome</keyword>
<dbReference type="OrthoDB" id="6876592at2"/>
<proteinExistence type="predicted"/>
<sequence length="202" mass="22642">MKTRVNLYQQKYRPTLTLLSLNSSVFANVMVLVIVVSLFIGLSWRQATLNDENRQVAGLLSDLQRQVDVLKGQLDSQKPSPALVASIEQQKVAISQRQKLLQELSNRELGKQNRFSLVLSDLEQADTANVWLTRIHLQDGQVKLAGYGSTPDAMPKWLANLSRTDSFKGLAFDQARMKRDETAISFELNTQLSEQANLGSKP</sequence>
<keyword evidence="1" id="KW-0812">Transmembrane</keyword>
<feature type="transmembrane region" description="Helical" evidence="1">
    <location>
        <begin position="21"/>
        <end position="44"/>
    </location>
</feature>
<keyword evidence="1" id="KW-1133">Transmembrane helix</keyword>
<evidence type="ECO:0000256" key="1">
    <source>
        <dbReference type="SAM" id="Phobius"/>
    </source>
</evidence>
<dbReference type="EMBL" id="RPOK01000005">
    <property type="protein sequence ID" value="RPJ65337.1"/>
    <property type="molecule type" value="Genomic_DNA"/>
</dbReference>
<dbReference type="AlphaFoldDB" id="A0A3N5XWR9"/>
<dbReference type="Pfam" id="PF05137">
    <property type="entry name" value="PilN"/>
    <property type="match status" value="1"/>
</dbReference>